<dbReference type="PANTHER" id="PTHR46796">
    <property type="entry name" value="HTH-TYPE TRANSCRIPTIONAL ACTIVATOR RHAS-RELATED"/>
    <property type="match status" value="1"/>
</dbReference>
<dbReference type="InterPro" id="IPR037923">
    <property type="entry name" value="HTH-like"/>
</dbReference>
<dbReference type="Proteomes" id="UP000886886">
    <property type="component" value="Unassembled WGS sequence"/>
</dbReference>
<dbReference type="InterPro" id="IPR018060">
    <property type="entry name" value="HTH_AraC"/>
</dbReference>
<dbReference type="SUPFAM" id="SSF51215">
    <property type="entry name" value="Regulatory protein AraC"/>
    <property type="match status" value="1"/>
</dbReference>
<keyword evidence="3" id="KW-0804">Transcription</keyword>
<dbReference type="SUPFAM" id="SSF46689">
    <property type="entry name" value="Homeodomain-like"/>
    <property type="match status" value="2"/>
</dbReference>
<sequence>MLDYTILEYGDTFCPAAWVSEGNTVNYHKIYYCLSGSAVYQDSSGVHSLSPGRIYIFPQSRPYQVTHSREGLFHVLWFHADTRLPLVSEFYGQSIVPGDLAQSLLSSLTLAVSKRPEILGALLPVLMKTLNLPGDGIPLHRRTLLLCADYIHGHIHEHITNEDLAQVSGYQKRYLIEIFKEQTGMTPRQYVIHTKFNYARKFLLQGKSVRECAHLIGYSNESDFGRDFKALFAVTPGQFRRQSGLP</sequence>
<accession>A0A9D0ZXG8</accession>
<evidence type="ECO:0000313" key="5">
    <source>
        <dbReference type="EMBL" id="HIQ97180.1"/>
    </source>
</evidence>
<dbReference type="SMART" id="SM00342">
    <property type="entry name" value="HTH_ARAC"/>
    <property type="match status" value="1"/>
</dbReference>
<feature type="domain" description="HTH araC/xylS-type" evidence="4">
    <location>
        <begin position="145"/>
        <end position="242"/>
    </location>
</feature>
<gene>
    <name evidence="5" type="ORF">IAB26_11530</name>
</gene>
<dbReference type="GO" id="GO:0003700">
    <property type="term" value="F:DNA-binding transcription factor activity"/>
    <property type="evidence" value="ECO:0007669"/>
    <property type="project" value="InterPro"/>
</dbReference>
<evidence type="ECO:0000256" key="1">
    <source>
        <dbReference type="ARBA" id="ARBA00023015"/>
    </source>
</evidence>
<protein>
    <submittedName>
        <fullName evidence="5">Helix-turn-helix transcriptional regulator</fullName>
    </submittedName>
</protein>
<name>A0A9D0ZXG8_9FIRM</name>
<evidence type="ECO:0000313" key="6">
    <source>
        <dbReference type="Proteomes" id="UP000886886"/>
    </source>
</evidence>
<keyword evidence="2" id="KW-0238">DNA-binding</keyword>
<reference evidence="5" key="1">
    <citation type="submission" date="2020-10" db="EMBL/GenBank/DDBJ databases">
        <authorList>
            <person name="Gilroy R."/>
        </authorList>
    </citation>
    <scope>NUCLEOTIDE SEQUENCE</scope>
    <source>
        <strain evidence="5">ChiSjej3B21-11622</strain>
    </source>
</reference>
<dbReference type="Gene3D" id="1.10.10.60">
    <property type="entry name" value="Homeodomain-like"/>
    <property type="match status" value="2"/>
</dbReference>
<dbReference type="EMBL" id="DVFT01000169">
    <property type="protein sequence ID" value="HIQ97180.1"/>
    <property type="molecule type" value="Genomic_DNA"/>
</dbReference>
<dbReference type="GO" id="GO:0043565">
    <property type="term" value="F:sequence-specific DNA binding"/>
    <property type="evidence" value="ECO:0007669"/>
    <property type="project" value="InterPro"/>
</dbReference>
<organism evidence="5 6">
    <name type="scientific">Candidatus Limivivens merdigallinarum</name>
    <dbReference type="NCBI Taxonomy" id="2840859"/>
    <lineage>
        <taxon>Bacteria</taxon>
        <taxon>Bacillati</taxon>
        <taxon>Bacillota</taxon>
        <taxon>Clostridia</taxon>
        <taxon>Lachnospirales</taxon>
        <taxon>Lachnospiraceae</taxon>
        <taxon>Lachnospiraceae incertae sedis</taxon>
        <taxon>Candidatus Limivivens</taxon>
    </lineage>
</organism>
<reference evidence="5" key="2">
    <citation type="journal article" date="2021" name="PeerJ">
        <title>Extensive microbial diversity within the chicken gut microbiome revealed by metagenomics and culture.</title>
        <authorList>
            <person name="Gilroy R."/>
            <person name="Ravi A."/>
            <person name="Getino M."/>
            <person name="Pursley I."/>
            <person name="Horton D.L."/>
            <person name="Alikhan N.F."/>
            <person name="Baker D."/>
            <person name="Gharbi K."/>
            <person name="Hall N."/>
            <person name="Watson M."/>
            <person name="Adriaenssens E.M."/>
            <person name="Foster-Nyarko E."/>
            <person name="Jarju S."/>
            <person name="Secka A."/>
            <person name="Antonio M."/>
            <person name="Oren A."/>
            <person name="Chaudhuri R.R."/>
            <person name="La Ragione R."/>
            <person name="Hildebrand F."/>
            <person name="Pallen M.J."/>
        </authorList>
    </citation>
    <scope>NUCLEOTIDE SEQUENCE</scope>
    <source>
        <strain evidence="5">ChiSjej3B21-11622</strain>
    </source>
</reference>
<keyword evidence="1" id="KW-0805">Transcription regulation</keyword>
<dbReference type="Pfam" id="PF12833">
    <property type="entry name" value="HTH_18"/>
    <property type="match status" value="1"/>
</dbReference>
<dbReference type="InterPro" id="IPR050204">
    <property type="entry name" value="AraC_XylS_family_regulators"/>
</dbReference>
<evidence type="ECO:0000256" key="2">
    <source>
        <dbReference type="ARBA" id="ARBA00023125"/>
    </source>
</evidence>
<comment type="caution">
    <text evidence="5">The sequence shown here is derived from an EMBL/GenBank/DDBJ whole genome shotgun (WGS) entry which is preliminary data.</text>
</comment>
<dbReference type="AlphaFoldDB" id="A0A9D0ZXG8"/>
<proteinExistence type="predicted"/>
<evidence type="ECO:0000256" key="3">
    <source>
        <dbReference type="ARBA" id="ARBA00023163"/>
    </source>
</evidence>
<dbReference type="PROSITE" id="PS01124">
    <property type="entry name" value="HTH_ARAC_FAMILY_2"/>
    <property type="match status" value="1"/>
</dbReference>
<dbReference type="InterPro" id="IPR009057">
    <property type="entry name" value="Homeodomain-like_sf"/>
</dbReference>
<evidence type="ECO:0000259" key="4">
    <source>
        <dbReference type="PROSITE" id="PS01124"/>
    </source>
</evidence>